<dbReference type="InterPro" id="IPR013321">
    <property type="entry name" value="Arc_rbn_hlx_hlx"/>
</dbReference>
<gene>
    <name evidence="1" type="ORF">HH308_21495</name>
</gene>
<name>A0A848KYI3_9ACTN</name>
<sequence>MPDVLIRNLSAEDLKLLDAQAKQLGLPRGEYLRRRLQAEARRTQSVTTASDLARFSKLATDLADDDVMDSAWS</sequence>
<protein>
    <submittedName>
        <fullName evidence="1">Antitoxin</fullName>
    </submittedName>
</protein>
<keyword evidence="2" id="KW-1185">Reference proteome</keyword>
<evidence type="ECO:0000313" key="2">
    <source>
        <dbReference type="Proteomes" id="UP000550729"/>
    </source>
</evidence>
<dbReference type="Proteomes" id="UP000550729">
    <property type="component" value="Unassembled WGS sequence"/>
</dbReference>
<dbReference type="GO" id="GO:0006355">
    <property type="term" value="P:regulation of DNA-templated transcription"/>
    <property type="evidence" value="ECO:0007669"/>
    <property type="project" value="InterPro"/>
</dbReference>
<dbReference type="RefSeq" id="WP_170196303.1">
    <property type="nucleotide sequence ID" value="NZ_JABBNB010000027.1"/>
</dbReference>
<organism evidence="1 2">
    <name type="scientific">Gordonia asplenii</name>
    <dbReference type="NCBI Taxonomy" id="2725283"/>
    <lineage>
        <taxon>Bacteria</taxon>
        <taxon>Bacillati</taxon>
        <taxon>Actinomycetota</taxon>
        <taxon>Actinomycetes</taxon>
        <taxon>Mycobacteriales</taxon>
        <taxon>Gordoniaceae</taxon>
        <taxon>Gordonia</taxon>
    </lineage>
</organism>
<reference evidence="1 2" key="1">
    <citation type="submission" date="2020-04" db="EMBL/GenBank/DDBJ databases">
        <title>Gordonia sp. nov. TBRC 11910.</title>
        <authorList>
            <person name="Suriyachadkun C."/>
        </authorList>
    </citation>
    <scope>NUCLEOTIDE SEQUENCE [LARGE SCALE GENOMIC DNA]</scope>
    <source>
        <strain evidence="1 2">TBRC 11910</strain>
    </source>
</reference>
<dbReference type="EMBL" id="JABBNB010000027">
    <property type="protein sequence ID" value="NMO03794.1"/>
    <property type="molecule type" value="Genomic_DNA"/>
</dbReference>
<comment type="caution">
    <text evidence="1">The sequence shown here is derived from an EMBL/GenBank/DDBJ whole genome shotgun (WGS) entry which is preliminary data.</text>
</comment>
<evidence type="ECO:0000313" key="1">
    <source>
        <dbReference type="EMBL" id="NMO03794.1"/>
    </source>
</evidence>
<proteinExistence type="predicted"/>
<dbReference type="AlphaFoldDB" id="A0A848KYI3"/>
<accession>A0A848KYI3</accession>
<dbReference type="Gene3D" id="1.10.1220.10">
    <property type="entry name" value="Met repressor-like"/>
    <property type="match status" value="1"/>
</dbReference>